<name>A0A3P5WGI9_9RHOB</name>
<evidence type="ECO:0000259" key="2">
    <source>
        <dbReference type="Pfam" id="PF04909"/>
    </source>
</evidence>
<gene>
    <name evidence="3" type="primary">ligI</name>
    <name evidence="3" type="ORF">XINFAN_00856</name>
</gene>
<dbReference type="InterPro" id="IPR006680">
    <property type="entry name" value="Amidohydro-rel"/>
</dbReference>
<dbReference type="AlphaFoldDB" id="A0A3P5WGI9"/>
<evidence type="ECO:0000313" key="4">
    <source>
        <dbReference type="Proteomes" id="UP000277498"/>
    </source>
</evidence>
<dbReference type="InterPro" id="IPR052358">
    <property type="entry name" value="Aro_Compnd_Degr_Hydrolases"/>
</dbReference>
<dbReference type="EC" id="3.1.1.57" evidence="3"/>
<dbReference type="Gene3D" id="3.20.20.140">
    <property type="entry name" value="Metal-dependent hydrolases"/>
    <property type="match status" value="1"/>
</dbReference>
<dbReference type="SUPFAM" id="SSF51556">
    <property type="entry name" value="Metallo-dependent hydrolases"/>
    <property type="match status" value="1"/>
</dbReference>
<protein>
    <submittedName>
        <fullName evidence="3">2-pyrone-4,6-dicarbaxylate hydrolase</fullName>
        <ecNumber evidence="3">3.1.1.57</ecNumber>
    </submittedName>
</protein>
<keyword evidence="4" id="KW-1185">Reference proteome</keyword>
<proteinExistence type="predicted"/>
<dbReference type="RefSeq" id="WP_124085286.1">
    <property type="nucleotide sequence ID" value="NZ_UXAW01000045.1"/>
</dbReference>
<sequence>MSDIPVDIPPALPSAPKTRAPAGTTDTHFHIFGPKDKYPLSPQRMYEPALADVDQYLAMAEIVGIERVVIVNGSPYGADNRCILDAIQTFGAHRARGVAVVENDISDAGLRALHDQGIRGIRFNLITNMTTIGDLRQTIGRLAAHGLHAQLWLKSHVLEDILSIIDQIDVPVVLDHMGQVPTSLGMDHPHFQNMMRLLETGKVWVKMIGYRVSEGAPFDDLRAPVAEIMRRIPERMIWGTDWPHPLLKGMPMPDDGRMLDLLASWCTETQLKQILVDNPARLYGF</sequence>
<feature type="region of interest" description="Disordered" evidence="1">
    <location>
        <begin position="1"/>
        <end position="28"/>
    </location>
</feature>
<organism evidence="3 4">
    <name type="scientific">Pseudogemmobacter humi</name>
    <dbReference type="NCBI Taxonomy" id="2483812"/>
    <lineage>
        <taxon>Bacteria</taxon>
        <taxon>Pseudomonadati</taxon>
        <taxon>Pseudomonadota</taxon>
        <taxon>Alphaproteobacteria</taxon>
        <taxon>Rhodobacterales</taxon>
        <taxon>Paracoccaceae</taxon>
        <taxon>Pseudogemmobacter</taxon>
    </lineage>
</organism>
<dbReference type="Proteomes" id="UP000277498">
    <property type="component" value="Unassembled WGS sequence"/>
</dbReference>
<dbReference type="PANTHER" id="PTHR35563">
    <property type="entry name" value="BARREL METAL-DEPENDENT HYDROLASE, PUTATIVE (AFU_ORTHOLOGUE AFUA_1G16240)-RELATED"/>
    <property type="match status" value="1"/>
</dbReference>
<dbReference type="GO" id="GO:0047554">
    <property type="term" value="F:2-pyrone-4,6-dicarboxylate lactonase activity"/>
    <property type="evidence" value="ECO:0007669"/>
    <property type="project" value="UniProtKB-EC"/>
</dbReference>
<reference evidence="3 4" key="1">
    <citation type="submission" date="2018-11" db="EMBL/GenBank/DDBJ databases">
        <authorList>
            <person name="Criscuolo A."/>
        </authorList>
    </citation>
    <scope>NUCLEOTIDE SEQUENCE [LARGE SCALE GENOMIC DNA]</scope>
    <source>
        <strain evidence="3">ACIP111625</strain>
    </source>
</reference>
<feature type="domain" description="Amidohydrolase-related" evidence="2">
    <location>
        <begin position="26"/>
        <end position="285"/>
    </location>
</feature>
<dbReference type="InterPro" id="IPR032466">
    <property type="entry name" value="Metal_Hydrolase"/>
</dbReference>
<accession>A0A3P5WGI9</accession>
<dbReference type="PANTHER" id="PTHR35563:SF2">
    <property type="entry name" value="BARREL METAL-DEPENDENT HYDROLASE, PUTATIVE (AFU_ORTHOLOGUE AFUA_1G16240)-RELATED"/>
    <property type="match status" value="1"/>
</dbReference>
<evidence type="ECO:0000256" key="1">
    <source>
        <dbReference type="SAM" id="MobiDB-lite"/>
    </source>
</evidence>
<dbReference type="Pfam" id="PF04909">
    <property type="entry name" value="Amidohydro_2"/>
    <property type="match status" value="1"/>
</dbReference>
<keyword evidence="3" id="KW-0378">Hydrolase</keyword>
<dbReference type="OrthoDB" id="9787654at2"/>
<dbReference type="EMBL" id="UXAW01000045">
    <property type="protein sequence ID" value="VDC22693.1"/>
    <property type="molecule type" value="Genomic_DNA"/>
</dbReference>
<evidence type="ECO:0000313" key="3">
    <source>
        <dbReference type="EMBL" id="VDC22693.1"/>
    </source>
</evidence>